<dbReference type="EMBL" id="UINC01231859">
    <property type="protein sequence ID" value="SVE64583.1"/>
    <property type="molecule type" value="Genomic_DNA"/>
</dbReference>
<sequence>MRPPTVLFLFIAATVSAQPLLPVPGGSLVYT</sequence>
<dbReference type="AlphaFoldDB" id="A0A383F7G0"/>
<feature type="non-terminal residue" evidence="1">
    <location>
        <position position="31"/>
    </location>
</feature>
<name>A0A383F7G0_9ZZZZ</name>
<reference evidence="1" key="1">
    <citation type="submission" date="2018-05" db="EMBL/GenBank/DDBJ databases">
        <authorList>
            <person name="Lanie J.A."/>
            <person name="Ng W.-L."/>
            <person name="Kazmierczak K.M."/>
            <person name="Andrzejewski T.M."/>
            <person name="Davidsen T.M."/>
            <person name="Wayne K.J."/>
            <person name="Tettelin H."/>
            <person name="Glass J.I."/>
            <person name="Rusch D."/>
            <person name="Podicherti R."/>
            <person name="Tsui H.-C.T."/>
            <person name="Winkler M.E."/>
        </authorList>
    </citation>
    <scope>NUCLEOTIDE SEQUENCE</scope>
</reference>
<proteinExistence type="predicted"/>
<protein>
    <submittedName>
        <fullName evidence="1">Uncharacterized protein</fullName>
    </submittedName>
</protein>
<gene>
    <name evidence="1" type="ORF">METZ01_LOCUS517437</name>
</gene>
<organism evidence="1">
    <name type="scientific">marine metagenome</name>
    <dbReference type="NCBI Taxonomy" id="408172"/>
    <lineage>
        <taxon>unclassified sequences</taxon>
        <taxon>metagenomes</taxon>
        <taxon>ecological metagenomes</taxon>
    </lineage>
</organism>
<evidence type="ECO:0000313" key="1">
    <source>
        <dbReference type="EMBL" id="SVE64583.1"/>
    </source>
</evidence>
<accession>A0A383F7G0</accession>